<dbReference type="GeneID" id="86970462"/>
<keyword evidence="5 6" id="KW-0378">Hydrolase</keyword>
<dbReference type="PROSITE" id="PS00653">
    <property type="entry name" value="GLYCOSYL_HYDROL_F1_2"/>
    <property type="match status" value="1"/>
</dbReference>
<dbReference type="PRINTS" id="PR00131">
    <property type="entry name" value="GLHYDRLASE1"/>
</dbReference>
<dbReference type="EC" id="3.2.1.86" evidence="6"/>
<keyword evidence="7" id="KW-1185">Reference proteome</keyword>
<sequence>MYKLSDDFLWGGAVAAHQLEGAWNVGGKGVSVADVMTGAKHGQEREITDGVVEGKHYPNHDGIDHYHHYKEDIALFAEMGFKCFRTSIAWTRIFPNGDESAPNEEGLQFYDDLFDECLKHNIEPVVTLSHFELPLHIVEEYGGFRNRQVIDLFVRFATACFARYKDKVKYWMTFNEINNQADYERDFTLFTNSGIKIKEGEDREEIMHQAAHYELVASAKAVQIGHAINPDFEIGCMVNFQPIYPLNSKPEDVLQAQKAMQKRYYFSDVHVFGEYPEYMKAFFKRKNFDLDITDNDLEILKAGKVDYVGFSYYKSATIQHQDENTYYDYNESHDLVENPHLDRSDWDWEIDPIGLRVSMNWLYDRYRIPLFIVENGFGAIDEVGEDGVVHDDYRIEYLGQHIQEMEKAIVEDGVKCLGYTTWGCIDLVSAGTGELRKRYGFIYVDKHDDGSGSLERKPKDSFYWYKEVIDSQGENLKL</sequence>
<dbReference type="GO" id="GO:0008706">
    <property type="term" value="F:6-phospho-beta-glucosidase activity"/>
    <property type="evidence" value="ECO:0007669"/>
    <property type="project" value="UniProtKB-EC"/>
</dbReference>
<dbReference type="Pfam" id="PF00232">
    <property type="entry name" value="Glyco_hydro_1"/>
    <property type="match status" value="1"/>
</dbReference>
<proteinExistence type="inferred from homology"/>
<dbReference type="InterPro" id="IPR018120">
    <property type="entry name" value="Glyco_hydro_1_AS"/>
</dbReference>
<dbReference type="InterPro" id="IPR001360">
    <property type="entry name" value="Glyco_hydro_1"/>
</dbReference>
<evidence type="ECO:0000256" key="1">
    <source>
        <dbReference type="ARBA" id="ARBA00010838"/>
    </source>
</evidence>
<comment type="caution">
    <text evidence="6">The sequence shown here is derived from an EMBL/GenBank/DDBJ whole genome shotgun (WGS) entry which is preliminary data.</text>
</comment>
<evidence type="ECO:0000256" key="4">
    <source>
        <dbReference type="RuleBase" id="RU003690"/>
    </source>
</evidence>
<gene>
    <name evidence="6" type="ORF">ODY23_03035</name>
</gene>
<evidence type="ECO:0000256" key="5">
    <source>
        <dbReference type="RuleBase" id="RU004468"/>
    </source>
</evidence>
<reference evidence="6" key="1">
    <citation type="submission" date="2024-05" db="EMBL/GenBank/DDBJ databases">
        <title>Aerococcus urinae taxonomy study.</title>
        <authorList>
            <person name="Christensen J."/>
            <person name="Senneby E."/>
        </authorList>
    </citation>
    <scope>NUCLEOTIDE SEQUENCE</scope>
    <source>
        <strain evidence="6">CDC-3352-U95</strain>
    </source>
</reference>
<organism evidence="6 7">
    <name type="scientific">Aerococcus loyolae</name>
    <dbReference type="NCBI Taxonomy" id="2976809"/>
    <lineage>
        <taxon>Bacteria</taxon>
        <taxon>Bacillati</taxon>
        <taxon>Bacillota</taxon>
        <taxon>Bacilli</taxon>
        <taxon>Lactobacillales</taxon>
        <taxon>Aerococcaceae</taxon>
        <taxon>Aerococcus</taxon>
    </lineage>
</organism>
<evidence type="ECO:0000256" key="3">
    <source>
        <dbReference type="PROSITE-ProRule" id="PRU10055"/>
    </source>
</evidence>
<dbReference type="InterPro" id="IPR017853">
    <property type="entry name" value="GH"/>
</dbReference>
<accession>A0ABT4BYG3</accession>
<protein>
    <submittedName>
        <fullName evidence="6">6-phospho-beta-glucosidase</fullName>
        <ecNumber evidence="6">3.2.1.86</ecNumber>
    </submittedName>
</protein>
<dbReference type="InterPro" id="IPR033132">
    <property type="entry name" value="GH_1_N_CS"/>
</dbReference>
<dbReference type="PANTHER" id="PTHR10353:SF85">
    <property type="entry name" value="ARYL-PHOSPHO-BETA-D-GLUCOSIDASE BGLA"/>
    <property type="match status" value="1"/>
</dbReference>
<comment type="similarity">
    <text evidence="1 4">Belongs to the glycosyl hydrolase 1 family.</text>
</comment>
<evidence type="ECO:0000313" key="7">
    <source>
        <dbReference type="Proteomes" id="UP001072007"/>
    </source>
</evidence>
<dbReference type="RefSeq" id="WP_267982712.1">
    <property type="nucleotide sequence ID" value="NZ_JAOTMD010000004.1"/>
</dbReference>
<feature type="active site" description="Nucleophile" evidence="3">
    <location>
        <position position="374"/>
    </location>
</feature>
<evidence type="ECO:0000256" key="2">
    <source>
        <dbReference type="ARBA" id="ARBA00023295"/>
    </source>
</evidence>
<dbReference type="NCBIfam" id="NF007154">
    <property type="entry name" value="PRK09589.1"/>
    <property type="match status" value="1"/>
</dbReference>
<dbReference type="PANTHER" id="PTHR10353">
    <property type="entry name" value="GLYCOSYL HYDROLASE"/>
    <property type="match status" value="1"/>
</dbReference>
<dbReference type="SUPFAM" id="SSF51445">
    <property type="entry name" value="(Trans)glycosidases"/>
    <property type="match status" value="1"/>
</dbReference>
<evidence type="ECO:0000313" key="6">
    <source>
        <dbReference type="EMBL" id="MCY3025290.1"/>
    </source>
</evidence>
<dbReference type="EMBL" id="JAOTMD010000004">
    <property type="protein sequence ID" value="MCY3025290.1"/>
    <property type="molecule type" value="Genomic_DNA"/>
</dbReference>
<name>A0ABT4BYG3_9LACT</name>
<dbReference type="PROSITE" id="PS00572">
    <property type="entry name" value="GLYCOSYL_HYDROL_F1_1"/>
    <property type="match status" value="1"/>
</dbReference>
<dbReference type="Proteomes" id="UP001072007">
    <property type="component" value="Unassembled WGS sequence"/>
</dbReference>
<dbReference type="Gene3D" id="3.20.20.80">
    <property type="entry name" value="Glycosidases"/>
    <property type="match status" value="1"/>
</dbReference>
<keyword evidence="2 5" id="KW-0326">Glycosidase</keyword>